<gene>
    <name evidence="2" type="ORF">BJY18_006563</name>
</gene>
<reference evidence="2 3" key="1">
    <citation type="submission" date="2020-08" db="EMBL/GenBank/DDBJ databases">
        <title>Sequencing the genomes of 1000 actinobacteria strains.</title>
        <authorList>
            <person name="Klenk H.-P."/>
        </authorList>
    </citation>
    <scope>NUCLEOTIDE SEQUENCE [LARGE SCALE GENOMIC DNA]</scope>
    <source>
        <strain evidence="2 3">DSM 45859</strain>
    </source>
</reference>
<sequence length="311" mass="31192">MIPEPANELYAAVKAMANPWPPDNEEFAQQLGAAWQTVGDSATKASTQVSALQQGLASMWRDEAGAGFGARLSGGVMSLQQIGQSSAQLAASAIRYAQVLVEIKTAITKTIAANLPTFLQLGSPLAGQAGAAQQRAMVAEIAAALRAMVEAKAAELGGATPPPPPGKDKDDGVLGSVAKWAGAASAVAGFAALFPPLTPFAAPVAALTGGVALVAHGIIASQDPTNGGKWVDVGSDALGLVPGVKAVGGVVKAVPELATTVDAIKSTVDIGLQAPGLIAEYSDSPEVAAHEKETQMGSLASNVFGAIKAVR</sequence>
<dbReference type="Pfam" id="PF25547">
    <property type="entry name" value="WXG100_2"/>
    <property type="match status" value="1"/>
</dbReference>
<evidence type="ECO:0000313" key="2">
    <source>
        <dbReference type="EMBL" id="MBB4689078.1"/>
    </source>
</evidence>
<keyword evidence="3" id="KW-1185">Reference proteome</keyword>
<dbReference type="AlphaFoldDB" id="A0A840J6Q8"/>
<dbReference type="RefSeq" id="WP_184783671.1">
    <property type="nucleotide sequence ID" value="NZ_JACHMG010000001.1"/>
</dbReference>
<dbReference type="InterPro" id="IPR057746">
    <property type="entry name" value="CpnT-like_N"/>
</dbReference>
<organism evidence="2 3">
    <name type="scientific">Amycolatopsis jiangsuensis</name>
    <dbReference type="NCBI Taxonomy" id="1181879"/>
    <lineage>
        <taxon>Bacteria</taxon>
        <taxon>Bacillati</taxon>
        <taxon>Actinomycetota</taxon>
        <taxon>Actinomycetes</taxon>
        <taxon>Pseudonocardiales</taxon>
        <taxon>Pseudonocardiaceae</taxon>
        <taxon>Amycolatopsis</taxon>
    </lineage>
</organism>
<dbReference type="Proteomes" id="UP000581769">
    <property type="component" value="Unassembled WGS sequence"/>
</dbReference>
<name>A0A840J6Q8_9PSEU</name>
<proteinExistence type="predicted"/>
<protein>
    <recommendedName>
        <fullName evidence="1">Outer membrane channel protein CpnT-like N-terminal domain-containing protein</fullName>
    </recommendedName>
</protein>
<accession>A0A840J6Q8</accession>
<evidence type="ECO:0000313" key="3">
    <source>
        <dbReference type="Proteomes" id="UP000581769"/>
    </source>
</evidence>
<comment type="caution">
    <text evidence="2">The sequence shown here is derived from an EMBL/GenBank/DDBJ whole genome shotgun (WGS) entry which is preliminary data.</text>
</comment>
<dbReference type="EMBL" id="JACHMG010000001">
    <property type="protein sequence ID" value="MBB4689078.1"/>
    <property type="molecule type" value="Genomic_DNA"/>
</dbReference>
<feature type="domain" description="Outer membrane channel protein CpnT-like N-terminal" evidence="1">
    <location>
        <begin position="1"/>
        <end position="144"/>
    </location>
</feature>
<evidence type="ECO:0000259" key="1">
    <source>
        <dbReference type="Pfam" id="PF25547"/>
    </source>
</evidence>